<feature type="domain" description="ThuA-like" evidence="1">
    <location>
        <begin position="49"/>
        <end position="253"/>
    </location>
</feature>
<evidence type="ECO:0000259" key="1">
    <source>
        <dbReference type="Pfam" id="PF06283"/>
    </source>
</evidence>
<protein>
    <submittedName>
        <fullName evidence="2">ThuA domain-containing protein</fullName>
    </submittedName>
</protein>
<organism evidence="2 3">
    <name type="scientific">Herbiconiux gentiana</name>
    <dbReference type="NCBI Taxonomy" id="2970912"/>
    <lineage>
        <taxon>Bacteria</taxon>
        <taxon>Bacillati</taxon>
        <taxon>Actinomycetota</taxon>
        <taxon>Actinomycetes</taxon>
        <taxon>Micrococcales</taxon>
        <taxon>Microbacteriaceae</taxon>
        <taxon>Herbiconiux</taxon>
    </lineage>
</organism>
<accession>A0ABT2GHN5</accession>
<reference evidence="2" key="1">
    <citation type="submission" date="2022-08" db="EMBL/GenBank/DDBJ databases">
        <authorList>
            <person name="Deng Y."/>
            <person name="Han X.-F."/>
            <person name="Zhang Y.-Q."/>
        </authorList>
    </citation>
    <scope>NUCLEOTIDE SEQUENCE</scope>
    <source>
        <strain evidence="2">CPCC 205716</strain>
    </source>
</reference>
<dbReference type="EMBL" id="JANTEZ010000005">
    <property type="protein sequence ID" value="MCS5715734.1"/>
    <property type="molecule type" value="Genomic_DNA"/>
</dbReference>
<gene>
    <name evidence="2" type="ORF">NVV95_14380</name>
</gene>
<evidence type="ECO:0000313" key="2">
    <source>
        <dbReference type="EMBL" id="MCS5715734.1"/>
    </source>
</evidence>
<dbReference type="InterPro" id="IPR029062">
    <property type="entry name" value="Class_I_gatase-like"/>
</dbReference>
<evidence type="ECO:0000313" key="3">
    <source>
        <dbReference type="Proteomes" id="UP001165580"/>
    </source>
</evidence>
<dbReference type="Proteomes" id="UP001165580">
    <property type="component" value="Unassembled WGS sequence"/>
</dbReference>
<dbReference type="Gene3D" id="3.40.50.880">
    <property type="match status" value="1"/>
</dbReference>
<dbReference type="Pfam" id="PF06283">
    <property type="entry name" value="ThuA"/>
    <property type="match status" value="1"/>
</dbReference>
<name>A0ABT2GHN5_9MICO</name>
<keyword evidence="3" id="KW-1185">Reference proteome</keyword>
<dbReference type="SUPFAM" id="SSF52317">
    <property type="entry name" value="Class I glutamine amidotransferase-like"/>
    <property type="match status" value="1"/>
</dbReference>
<dbReference type="RefSeq" id="WP_259487239.1">
    <property type="nucleotide sequence ID" value="NZ_JANTEZ010000005.1"/>
</dbReference>
<comment type="caution">
    <text evidence="2">The sequence shown here is derived from an EMBL/GenBank/DDBJ whole genome shotgun (WGS) entry which is preliminary data.</text>
</comment>
<dbReference type="InterPro" id="IPR029010">
    <property type="entry name" value="ThuA-like"/>
</dbReference>
<sequence length="261" mass="26755">MTPDPDAAVLDGLRVLVLIGVGEHGDPWHGLEATGGRAGEVLRGAGAAVEVLGTDRADALPGALARSDLLVVAVSGDPALPPPDSTALVDAICTHEARGGGVLGLHSATLAFAGDPRWAELLGGRWVPGVSGHPPIGEALVRRARALPELAVPVQLPVPEFVVHDERYSDLEVSGEVETVAFHTEGGVEHPLVWVKRATANPSSATAGRATAGRATAGQATAGRVAYDALGHGVESYDSPEHRRLLVALARWAVPAASTDA</sequence>
<proteinExistence type="predicted"/>